<evidence type="ECO:0000313" key="3">
    <source>
        <dbReference type="Proteomes" id="UP000886595"/>
    </source>
</evidence>
<evidence type="ECO:0000256" key="1">
    <source>
        <dbReference type="SAM" id="MobiDB-lite"/>
    </source>
</evidence>
<keyword evidence="3" id="KW-1185">Reference proteome</keyword>
<proteinExistence type="predicted"/>
<dbReference type="EMBL" id="JAAMPC010000517">
    <property type="protein sequence ID" value="KAG2242359.1"/>
    <property type="molecule type" value="Genomic_DNA"/>
</dbReference>
<gene>
    <name evidence="2" type="ORF">Bca52824_095798</name>
</gene>
<dbReference type="Proteomes" id="UP000886595">
    <property type="component" value="Unassembled WGS sequence"/>
</dbReference>
<comment type="caution">
    <text evidence="2">The sequence shown here is derived from an EMBL/GenBank/DDBJ whole genome shotgun (WGS) entry which is preliminary data.</text>
</comment>
<reference evidence="2 3" key="1">
    <citation type="submission" date="2020-02" db="EMBL/GenBank/DDBJ databases">
        <authorList>
            <person name="Ma Q."/>
            <person name="Huang Y."/>
            <person name="Song X."/>
            <person name="Pei D."/>
        </authorList>
    </citation>
    <scope>NUCLEOTIDE SEQUENCE [LARGE SCALE GENOMIC DNA]</scope>
    <source>
        <strain evidence="2">Sxm20200214</strain>
        <tissue evidence="2">Leaf</tissue>
    </source>
</reference>
<name>A0A8X7NYD5_BRACI</name>
<sequence>MVKLIWSGCQSNLDHLKRVLGYPEKSHLSTDDEGAVSRLLCKHILIILTISRAQFKNLRNMIAESLTAVTKKTTTEASPRPPSGDDELTCYREKARLRKNYAQKPLEEHVPGALCGLIHDRERYQKQSSLLSKLSRQLSIHDNRAAAASSWDDWMNAFNSAANGASDSLSRYGSGGHSRRYSDPAQNGDAPSSSSGSNREAPQIGCHQHHHRVVHLTGIRT</sequence>
<feature type="region of interest" description="Disordered" evidence="1">
    <location>
        <begin position="165"/>
        <end position="221"/>
    </location>
</feature>
<feature type="compositionally biased region" description="Polar residues" evidence="1">
    <location>
        <begin position="189"/>
        <end position="200"/>
    </location>
</feature>
<evidence type="ECO:0000313" key="2">
    <source>
        <dbReference type="EMBL" id="KAG2242359.1"/>
    </source>
</evidence>
<dbReference type="AlphaFoldDB" id="A0A8X7NYD5"/>
<accession>A0A8X7NYD5</accession>
<organism evidence="2 3">
    <name type="scientific">Brassica carinata</name>
    <name type="common">Ethiopian mustard</name>
    <name type="synonym">Abyssinian cabbage</name>
    <dbReference type="NCBI Taxonomy" id="52824"/>
    <lineage>
        <taxon>Eukaryota</taxon>
        <taxon>Viridiplantae</taxon>
        <taxon>Streptophyta</taxon>
        <taxon>Embryophyta</taxon>
        <taxon>Tracheophyta</taxon>
        <taxon>Spermatophyta</taxon>
        <taxon>Magnoliopsida</taxon>
        <taxon>eudicotyledons</taxon>
        <taxon>Gunneridae</taxon>
        <taxon>Pentapetalae</taxon>
        <taxon>rosids</taxon>
        <taxon>malvids</taxon>
        <taxon>Brassicales</taxon>
        <taxon>Brassicaceae</taxon>
        <taxon>Brassiceae</taxon>
        <taxon>Brassica</taxon>
    </lineage>
</organism>
<protein>
    <submittedName>
        <fullName evidence="2">Uncharacterized protein</fullName>
    </submittedName>
</protein>